<reference evidence="16" key="2">
    <citation type="submission" date="2020-05" db="UniProtKB">
        <authorList>
            <consortium name="EnsemblMetazoa"/>
        </authorList>
    </citation>
    <scope>IDENTIFICATION</scope>
    <source>
        <strain evidence="16">WRAIR2</strain>
    </source>
</reference>
<organism evidence="16 17">
    <name type="scientific">Anopheles dirus</name>
    <dbReference type="NCBI Taxonomy" id="7168"/>
    <lineage>
        <taxon>Eukaryota</taxon>
        <taxon>Metazoa</taxon>
        <taxon>Ecdysozoa</taxon>
        <taxon>Arthropoda</taxon>
        <taxon>Hexapoda</taxon>
        <taxon>Insecta</taxon>
        <taxon>Pterygota</taxon>
        <taxon>Neoptera</taxon>
        <taxon>Endopterygota</taxon>
        <taxon>Diptera</taxon>
        <taxon>Nematocera</taxon>
        <taxon>Culicoidea</taxon>
        <taxon>Culicidae</taxon>
        <taxon>Anophelinae</taxon>
        <taxon>Anopheles</taxon>
    </lineage>
</organism>
<feature type="region of interest" description="Disordered" evidence="13">
    <location>
        <begin position="270"/>
        <end position="335"/>
    </location>
</feature>
<evidence type="ECO:0000259" key="15">
    <source>
        <dbReference type="PROSITE" id="PS50950"/>
    </source>
</evidence>
<dbReference type="InterPro" id="IPR036236">
    <property type="entry name" value="Znf_C2H2_sf"/>
</dbReference>
<evidence type="ECO:0008006" key="18">
    <source>
        <dbReference type="Google" id="ProtNLM"/>
    </source>
</evidence>
<dbReference type="FunFam" id="3.30.160.60:FF:000100">
    <property type="entry name" value="Zinc finger 45-like"/>
    <property type="match status" value="1"/>
</dbReference>
<feature type="domain" description="C2H2-type" evidence="14">
    <location>
        <begin position="528"/>
        <end position="551"/>
    </location>
</feature>
<evidence type="ECO:0000313" key="16">
    <source>
        <dbReference type="EnsemblMetazoa" id="ADIR007572-PA"/>
    </source>
</evidence>
<evidence type="ECO:0000256" key="5">
    <source>
        <dbReference type="ARBA" id="ARBA00022771"/>
    </source>
</evidence>
<protein>
    <recommendedName>
        <fullName evidence="18">Zinc finger protein</fullName>
    </recommendedName>
</protein>
<evidence type="ECO:0000256" key="2">
    <source>
        <dbReference type="ARBA" id="ARBA00006991"/>
    </source>
</evidence>
<keyword evidence="7" id="KW-0805">Transcription regulation</keyword>
<dbReference type="Proteomes" id="UP000075884">
    <property type="component" value="Unassembled WGS sequence"/>
</dbReference>
<feature type="domain" description="C2H2-type" evidence="14">
    <location>
        <begin position="381"/>
        <end position="408"/>
    </location>
</feature>
<dbReference type="InterPro" id="IPR006612">
    <property type="entry name" value="THAP_Znf"/>
</dbReference>
<evidence type="ECO:0000256" key="1">
    <source>
        <dbReference type="ARBA" id="ARBA00004123"/>
    </source>
</evidence>
<dbReference type="Pfam" id="PF00096">
    <property type="entry name" value="zf-C2H2"/>
    <property type="match status" value="5"/>
</dbReference>
<evidence type="ECO:0000256" key="8">
    <source>
        <dbReference type="ARBA" id="ARBA00023125"/>
    </source>
</evidence>
<evidence type="ECO:0000256" key="10">
    <source>
        <dbReference type="ARBA" id="ARBA00023242"/>
    </source>
</evidence>
<feature type="compositionally biased region" description="Basic and acidic residues" evidence="13">
    <location>
        <begin position="297"/>
        <end position="306"/>
    </location>
</feature>
<feature type="domain" description="C2H2-type" evidence="14">
    <location>
        <begin position="440"/>
        <end position="467"/>
    </location>
</feature>
<dbReference type="STRING" id="7168.A0A182NIU7"/>
<dbReference type="PANTHER" id="PTHR24379:SF121">
    <property type="entry name" value="C2H2-TYPE DOMAIN-CONTAINING PROTEIN"/>
    <property type="match status" value="1"/>
</dbReference>
<evidence type="ECO:0000313" key="17">
    <source>
        <dbReference type="Proteomes" id="UP000075884"/>
    </source>
</evidence>
<keyword evidence="5 11" id="KW-0863">Zinc-finger</keyword>
<keyword evidence="3" id="KW-0479">Metal-binding</keyword>
<dbReference type="GO" id="GO:0005634">
    <property type="term" value="C:nucleus"/>
    <property type="evidence" value="ECO:0007669"/>
    <property type="project" value="UniProtKB-SubCell"/>
</dbReference>
<dbReference type="Pfam" id="PF05485">
    <property type="entry name" value="THAP"/>
    <property type="match status" value="1"/>
</dbReference>
<dbReference type="PROSITE" id="PS50950">
    <property type="entry name" value="ZF_THAP"/>
    <property type="match status" value="1"/>
</dbReference>
<dbReference type="SMART" id="SM00980">
    <property type="entry name" value="THAP"/>
    <property type="match status" value="1"/>
</dbReference>
<keyword evidence="9" id="KW-0804">Transcription</keyword>
<dbReference type="PANTHER" id="PTHR24379">
    <property type="entry name" value="KRAB AND ZINC FINGER DOMAIN-CONTAINING"/>
    <property type="match status" value="1"/>
</dbReference>
<name>A0A182NIU7_9DIPT</name>
<accession>A0A182NIU7</accession>
<dbReference type="Gene3D" id="3.30.160.60">
    <property type="entry name" value="Classic Zinc Finger"/>
    <property type="match status" value="6"/>
</dbReference>
<feature type="domain" description="C2H2-type" evidence="14">
    <location>
        <begin position="555"/>
        <end position="582"/>
    </location>
</feature>
<evidence type="ECO:0000256" key="4">
    <source>
        <dbReference type="ARBA" id="ARBA00022737"/>
    </source>
</evidence>
<proteinExistence type="inferred from homology"/>
<dbReference type="FunFam" id="3.30.160.60:FF:001156">
    <property type="entry name" value="Zinc finger protein 407"/>
    <property type="match status" value="1"/>
</dbReference>
<dbReference type="PROSITE" id="PS00028">
    <property type="entry name" value="ZINC_FINGER_C2H2_1"/>
    <property type="match status" value="9"/>
</dbReference>
<evidence type="ECO:0000256" key="7">
    <source>
        <dbReference type="ARBA" id="ARBA00023015"/>
    </source>
</evidence>
<feature type="domain" description="C2H2-type" evidence="14">
    <location>
        <begin position="409"/>
        <end position="436"/>
    </location>
</feature>
<evidence type="ECO:0000256" key="3">
    <source>
        <dbReference type="ARBA" id="ARBA00022723"/>
    </source>
</evidence>
<dbReference type="SUPFAM" id="SSF57667">
    <property type="entry name" value="beta-beta-alpha zinc fingers"/>
    <property type="match status" value="5"/>
</dbReference>
<evidence type="ECO:0000256" key="12">
    <source>
        <dbReference type="PROSITE-ProRule" id="PRU00309"/>
    </source>
</evidence>
<dbReference type="Pfam" id="PF13912">
    <property type="entry name" value="zf-C2H2_6"/>
    <property type="match status" value="1"/>
</dbReference>
<dbReference type="GO" id="GO:0008270">
    <property type="term" value="F:zinc ion binding"/>
    <property type="evidence" value="ECO:0007669"/>
    <property type="project" value="UniProtKB-KW"/>
</dbReference>
<evidence type="ECO:0000256" key="11">
    <source>
        <dbReference type="PROSITE-ProRule" id="PRU00042"/>
    </source>
</evidence>
<keyword evidence="4" id="KW-0677">Repeat</keyword>
<keyword evidence="10" id="KW-0539">Nucleus</keyword>
<evidence type="ECO:0000259" key="14">
    <source>
        <dbReference type="PROSITE" id="PS50157"/>
    </source>
</evidence>
<sequence>MKCVVPGCDTDDDVVSYTSVFFVKFPSDPIVQQQWFSQLELTDSCLMRAMLNGEAKICSCHFAEDCFGQHPVYGYRFLLPKALPTILPLSKVAEEVIDASESETPPDYYFVYLNDSAEPAIIDRTAIEEVADATEQEVIEGLSPLEAPRELIMKEVIEQPEDEEAAEEVDEEESVEEIGIEYANGKYYFLKLDEDPTDAPETNATQLSHVESKTDVKHETTNAVEQCTETASDALPAVELSVCEDSRSDQLSEELASFSDDDERALVRETTPYMTEDGHLEENIEMSSEERLDEEIQSNHDQYRTDTEEEDHDSERQSDGQQDEEYLEDSDRGTVMSETDFVVERDDCEDGEHGPVETLDDVSIIDDNSYTKTKTKRKDRFFCNDCSKGFPFKSQMDRHILVHTKEKKFICEVCEKGFSQKINLDVHMRVHTGEQPDKKYTCQICLRKCSRISELEAHLSTHMKHFPHVCPVCTQRFSELTSLYTHFRADHRDVMSHPELIEVLSQNENAMLISGQEPDDIRHNDGRYECVVCGKVYRSQQMLSRHKRKMHVKIFRCPHCPRKYAYKSLLTKHLPTHTLEKPFPCPHCPLSYTQRVNLKCHIGRKHPHMLQELHIEKTVRSMVPDENEGSDQYEETAAVRAYECDQCGKRFSRKPTLLVHMAAHANGDEPATYDCDLCGLSLAGHTALQRHRWRLHGAQTKGTKTITSLELRNVTIVPTENDYYVEIEDEMDTIHEEYVNED</sequence>
<evidence type="ECO:0000256" key="6">
    <source>
        <dbReference type="ARBA" id="ARBA00022833"/>
    </source>
</evidence>
<evidence type="ECO:0000256" key="13">
    <source>
        <dbReference type="SAM" id="MobiDB-lite"/>
    </source>
</evidence>
<dbReference type="VEuPathDB" id="VectorBase:ADIR007572"/>
<dbReference type="SUPFAM" id="SSF57716">
    <property type="entry name" value="Glucocorticoid receptor-like (DNA-binding domain)"/>
    <property type="match status" value="1"/>
</dbReference>
<dbReference type="PROSITE" id="PS50157">
    <property type="entry name" value="ZINC_FINGER_C2H2_2"/>
    <property type="match status" value="8"/>
</dbReference>
<keyword evidence="6" id="KW-0862">Zinc</keyword>
<dbReference type="EnsemblMetazoa" id="ADIR007572-RA">
    <property type="protein sequence ID" value="ADIR007572-PA"/>
    <property type="gene ID" value="ADIR007572"/>
</dbReference>
<evidence type="ECO:0000256" key="9">
    <source>
        <dbReference type="ARBA" id="ARBA00023163"/>
    </source>
</evidence>
<keyword evidence="8 12" id="KW-0238">DNA-binding</keyword>
<dbReference type="SMART" id="SM00355">
    <property type="entry name" value="ZnF_C2H2"/>
    <property type="match status" value="9"/>
</dbReference>
<comment type="similarity">
    <text evidence="2">Belongs to the krueppel C2H2-type zinc-finger protein family.</text>
</comment>
<feature type="domain" description="C2H2-type" evidence="14">
    <location>
        <begin position="642"/>
        <end position="669"/>
    </location>
</feature>
<comment type="subcellular location">
    <subcellularLocation>
        <location evidence="1">Nucleus</location>
    </subcellularLocation>
</comment>
<reference evidence="17" key="1">
    <citation type="submission" date="2013-03" db="EMBL/GenBank/DDBJ databases">
        <title>The Genome Sequence of Anopheles dirus WRAIR2.</title>
        <authorList>
            <consortium name="The Broad Institute Genomics Platform"/>
            <person name="Neafsey D.E."/>
            <person name="Walton C."/>
            <person name="Walker B."/>
            <person name="Young S.K."/>
            <person name="Zeng Q."/>
            <person name="Gargeya S."/>
            <person name="Fitzgerald M."/>
            <person name="Haas B."/>
            <person name="Abouelleil A."/>
            <person name="Allen A.W."/>
            <person name="Alvarado L."/>
            <person name="Arachchi H.M."/>
            <person name="Berlin A.M."/>
            <person name="Chapman S.B."/>
            <person name="Gainer-Dewar J."/>
            <person name="Goldberg J."/>
            <person name="Griggs A."/>
            <person name="Gujja S."/>
            <person name="Hansen M."/>
            <person name="Howarth C."/>
            <person name="Imamovic A."/>
            <person name="Ireland A."/>
            <person name="Larimer J."/>
            <person name="McCowan C."/>
            <person name="Murphy C."/>
            <person name="Pearson M."/>
            <person name="Poon T.W."/>
            <person name="Priest M."/>
            <person name="Roberts A."/>
            <person name="Saif S."/>
            <person name="Shea T."/>
            <person name="Sisk P."/>
            <person name="Sykes S."/>
            <person name="Wortman J."/>
            <person name="Nusbaum C."/>
            <person name="Birren B."/>
        </authorList>
    </citation>
    <scope>NUCLEOTIDE SEQUENCE [LARGE SCALE GENOMIC DNA]</scope>
    <source>
        <strain evidence="17">WRAIR2</strain>
    </source>
</reference>
<feature type="domain" description="C2H2-type" evidence="14">
    <location>
        <begin position="468"/>
        <end position="491"/>
    </location>
</feature>
<dbReference type="AlphaFoldDB" id="A0A182NIU7"/>
<dbReference type="GO" id="GO:0003677">
    <property type="term" value="F:DNA binding"/>
    <property type="evidence" value="ECO:0007669"/>
    <property type="project" value="UniProtKB-UniRule"/>
</dbReference>
<dbReference type="InterPro" id="IPR013087">
    <property type="entry name" value="Znf_C2H2_type"/>
</dbReference>
<keyword evidence="17" id="KW-1185">Reference proteome</keyword>
<feature type="domain" description="C2H2-type" evidence="14">
    <location>
        <begin position="673"/>
        <end position="701"/>
    </location>
</feature>
<feature type="domain" description="THAP-type" evidence="15">
    <location>
        <begin position="1"/>
        <end position="87"/>
    </location>
</feature>